<keyword evidence="4 6" id="KW-0472">Membrane</keyword>
<protein>
    <submittedName>
        <fullName evidence="7">Uncharacterized protein</fullName>
    </submittedName>
</protein>
<evidence type="ECO:0000256" key="6">
    <source>
        <dbReference type="SAM" id="Phobius"/>
    </source>
</evidence>
<comment type="caution">
    <text evidence="7">The sequence shown here is derived from an EMBL/GenBank/DDBJ whole genome shotgun (WGS) entry which is preliminary data.</text>
</comment>
<dbReference type="EMBL" id="JAZHXJ010000037">
    <property type="protein sequence ID" value="KAL1879948.1"/>
    <property type="molecule type" value="Genomic_DNA"/>
</dbReference>
<accession>A0ABR3XVC2</accession>
<reference evidence="7 8" key="1">
    <citation type="journal article" date="2024" name="Commun. Biol.">
        <title>Comparative genomic analysis of thermophilic fungi reveals convergent evolutionary adaptations and gene losses.</title>
        <authorList>
            <person name="Steindorff A.S."/>
            <person name="Aguilar-Pontes M.V."/>
            <person name="Robinson A.J."/>
            <person name="Andreopoulos B."/>
            <person name="LaButti K."/>
            <person name="Kuo A."/>
            <person name="Mondo S."/>
            <person name="Riley R."/>
            <person name="Otillar R."/>
            <person name="Haridas S."/>
            <person name="Lipzen A."/>
            <person name="Grimwood J."/>
            <person name="Schmutz J."/>
            <person name="Clum A."/>
            <person name="Reid I.D."/>
            <person name="Moisan M.C."/>
            <person name="Butler G."/>
            <person name="Nguyen T.T.M."/>
            <person name="Dewar K."/>
            <person name="Conant G."/>
            <person name="Drula E."/>
            <person name="Henrissat B."/>
            <person name="Hansel C."/>
            <person name="Singer S."/>
            <person name="Hutchinson M.I."/>
            <person name="de Vries R.P."/>
            <person name="Natvig D.O."/>
            <person name="Powell A.J."/>
            <person name="Tsang A."/>
            <person name="Grigoriev I.V."/>
        </authorList>
    </citation>
    <scope>NUCLEOTIDE SEQUENCE [LARGE SCALE GENOMIC DNA]</scope>
    <source>
        <strain evidence="7 8">ATCC 24622</strain>
    </source>
</reference>
<dbReference type="PANTHER" id="PTHR35042:SF1">
    <property type="entry name" value="DUF1772-DOMAIN-CONTAINING PROTEIN"/>
    <property type="match status" value="1"/>
</dbReference>
<evidence type="ECO:0000313" key="8">
    <source>
        <dbReference type="Proteomes" id="UP001586593"/>
    </source>
</evidence>
<sequence>MADSAQLATAASVAFSFTLVGNAITQCFMSIPALLAGFPKPGNPEHAASARRLGRQWKEFLFGGEKFFRPTNTLGLLGYSFAALKSAKATPASTPSFSSSADWKLLAVAAGCNFLVILHSAGNMQPLNRKICHLAELGDEKEITGVEARELATAEGYARTWIRYNVLRILLPLVAGIAGLSQLVEH</sequence>
<name>A0ABR3XVC2_9PEZI</name>
<keyword evidence="3 6" id="KW-1133">Transmembrane helix</keyword>
<comment type="subcellular location">
    <subcellularLocation>
        <location evidence="1">Membrane</location>
        <topology evidence="1">Multi-pass membrane protein</topology>
    </subcellularLocation>
</comment>
<evidence type="ECO:0000256" key="4">
    <source>
        <dbReference type="ARBA" id="ARBA00023136"/>
    </source>
</evidence>
<keyword evidence="2 6" id="KW-0812">Transmembrane</keyword>
<proteinExistence type="inferred from homology"/>
<evidence type="ECO:0000313" key="7">
    <source>
        <dbReference type="EMBL" id="KAL1879948.1"/>
    </source>
</evidence>
<keyword evidence="8" id="KW-1185">Reference proteome</keyword>
<dbReference type="Pfam" id="PF08592">
    <property type="entry name" value="Anthrone_oxy"/>
    <property type="match status" value="1"/>
</dbReference>
<evidence type="ECO:0000256" key="2">
    <source>
        <dbReference type="ARBA" id="ARBA00022692"/>
    </source>
</evidence>
<gene>
    <name evidence="7" type="ORF">VTK73DRAFT_6528</name>
</gene>
<feature type="transmembrane region" description="Helical" evidence="6">
    <location>
        <begin position="103"/>
        <end position="121"/>
    </location>
</feature>
<dbReference type="InterPro" id="IPR013901">
    <property type="entry name" value="Anthrone_oxy"/>
</dbReference>
<organism evidence="7 8">
    <name type="scientific">Phialemonium thermophilum</name>
    <dbReference type="NCBI Taxonomy" id="223376"/>
    <lineage>
        <taxon>Eukaryota</taxon>
        <taxon>Fungi</taxon>
        <taxon>Dikarya</taxon>
        <taxon>Ascomycota</taxon>
        <taxon>Pezizomycotina</taxon>
        <taxon>Sordariomycetes</taxon>
        <taxon>Sordariomycetidae</taxon>
        <taxon>Cephalothecales</taxon>
        <taxon>Cephalothecaceae</taxon>
        <taxon>Phialemonium</taxon>
    </lineage>
</organism>
<dbReference type="PANTHER" id="PTHR35042">
    <property type="entry name" value="ANTHRONE OXYGENASE ENCC"/>
    <property type="match status" value="1"/>
</dbReference>
<feature type="transmembrane region" description="Helical" evidence="6">
    <location>
        <begin position="166"/>
        <end position="184"/>
    </location>
</feature>
<evidence type="ECO:0000256" key="1">
    <source>
        <dbReference type="ARBA" id="ARBA00004141"/>
    </source>
</evidence>
<dbReference type="Proteomes" id="UP001586593">
    <property type="component" value="Unassembled WGS sequence"/>
</dbReference>
<comment type="similarity">
    <text evidence="5">Belongs to the anthrone oxygenase family.</text>
</comment>
<evidence type="ECO:0000256" key="3">
    <source>
        <dbReference type="ARBA" id="ARBA00022989"/>
    </source>
</evidence>
<evidence type="ECO:0000256" key="5">
    <source>
        <dbReference type="ARBA" id="ARBA00034313"/>
    </source>
</evidence>